<dbReference type="SUPFAM" id="SSF53822">
    <property type="entry name" value="Periplasmic binding protein-like I"/>
    <property type="match status" value="1"/>
</dbReference>
<dbReference type="EMBL" id="DRTT01000090">
    <property type="protein sequence ID" value="HHF98440.1"/>
    <property type="molecule type" value="Genomic_DNA"/>
</dbReference>
<proteinExistence type="inferred from homology"/>
<evidence type="ECO:0000259" key="3">
    <source>
        <dbReference type="Pfam" id="PF13458"/>
    </source>
</evidence>
<dbReference type="Gene3D" id="3.40.50.2300">
    <property type="match status" value="2"/>
</dbReference>
<dbReference type="PANTHER" id="PTHR30483">
    <property type="entry name" value="LEUCINE-SPECIFIC-BINDING PROTEIN"/>
    <property type="match status" value="1"/>
</dbReference>
<dbReference type="PANTHER" id="PTHR30483:SF38">
    <property type="entry name" value="BLR7848 PROTEIN"/>
    <property type="match status" value="1"/>
</dbReference>
<dbReference type="InterPro" id="IPR028082">
    <property type="entry name" value="Peripla_BP_I"/>
</dbReference>
<sequence>MKRKAVRRGIGFLVSFCFLFLVVAGALFSEEKKGGIIKIGCLFALSGPARHIGVPSKYVAEMAREYFEKQGGIAGKRIELIFADTKGENSVAVTEFERLVYKEKVNAIIGPTRTSTAMALFQPIERAKIPVVMCVGGDPPVVPVKKWIFKTPQRTETAVRKIYRYLKKNNIYEVAIITSKDAFGSEGRKNLIRVAQEEGIKIVAEESFGTQDIDMTIQLRKLVATHARAIICWTIGPAGATIARNFRSIGSKKLLVQCHGQPDPIYIKLAGDAAEGTVMPSTKTVVAFQLREDDPQREVVQNFVSEYEKKYAPVSTHSGYAWDAFMIVAGAIKKAGTDPEDLRQAIENTKNYVGISGIYNMSKEDHCGLGLDSLVMVTVKDGKWKLVDY</sequence>
<reference evidence="4" key="1">
    <citation type="journal article" date="2020" name="mSystems">
        <title>Genome- and Community-Level Interaction Insights into Carbon Utilization and Element Cycling Functions of Hydrothermarchaeota in Hydrothermal Sediment.</title>
        <authorList>
            <person name="Zhou Z."/>
            <person name="Liu Y."/>
            <person name="Xu W."/>
            <person name="Pan J."/>
            <person name="Luo Z.H."/>
            <person name="Li M."/>
        </authorList>
    </citation>
    <scope>NUCLEOTIDE SEQUENCE [LARGE SCALE GENOMIC DNA]</scope>
    <source>
        <strain evidence="4">HyVt-92</strain>
    </source>
</reference>
<evidence type="ECO:0000313" key="4">
    <source>
        <dbReference type="EMBL" id="HHF98440.1"/>
    </source>
</evidence>
<accession>A0A7V5HYS9</accession>
<dbReference type="Proteomes" id="UP000886070">
    <property type="component" value="Unassembled WGS sequence"/>
</dbReference>
<dbReference type="CDD" id="cd06333">
    <property type="entry name" value="PBP1_ABC_RPA1789-like"/>
    <property type="match status" value="1"/>
</dbReference>
<dbReference type="InterPro" id="IPR028081">
    <property type="entry name" value="Leu-bd"/>
</dbReference>
<feature type="domain" description="Leucine-binding protein" evidence="3">
    <location>
        <begin position="37"/>
        <end position="367"/>
    </location>
</feature>
<keyword evidence="2" id="KW-0732">Signal</keyword>
<organism evidence="4">
    <name type="scientific">Aerophobetes bacterium</name>
    <dbReference type="NCBI Taxonomy" id="2030807"/>
    <lineage>
        <taxon>Bacteria</taxon>
        <taxon>Candidatus Aerophobota</taxon>
    </lineage>
</organism>
<evidence type="ECO:0000256" key="2">
    <source>
        <dbReference type="ARBA" id="ARBA00022729"/>
    </source>
</evidence>
<name>A0A7V5HYS9_UNCAE</name>
<dbReference type="InterPro" id="IPR051010">
    <property type="entry name" value="BCAA_transport"/>
</dbReference>
<dbReference type="AlphaFoldDB" id="A0A7V5HYS9"/>
<evidence type="ECO:0000256" key="1">
    <source>
        <dbReference type="ARBA" id="ARBA00010062"/>
    </source>
</evidence>
<comment type="caution">
    <text evidence="4">The sequence shown here is derived from an EMBL/GenBank/DDBJ whole genome shotgun (WGS) entry which is preliminary data.</text>
</comment>
<comment type="similarity">
    <text evidence="1">Belongs to the leucine-binding protein family.</text>
</comment>
<protein>
    <submittedName>
        <fullName evidence="4">ABC transporter substrate-binding protein</fullName>
    </submittedName>
</protein>
<gene>
    <name evidence="4" type="ORF">ENL39_03015</name>
</gene>
<dbReference type="Pfam" id="PF13458">
    <property type="entry name" value="Peripla_BP_6"/>
    <property type="match status" value="1"/>
</dbReference>